<sequence>MKHVSGLLHKLTAFAAVVVALSSCNRAEYAMLPKTSSYHGTANRAVAVKPAPEATTPASDVAAAPEATPAPEAAPAVAPAAVATAPAAVAKTTTSVAAVQPAAPAKAQASRKLNLVERAMVAKVVKKANQLNSKTQVKKHSETASANKLSGNIRTGIILLLIGLLLGIFGGVIGLLGAIIALIGVVLIILGLLDEV</sequence>
<gene>
    <name evidence="3" type="ORF">MUN80_24160</name>
</gene>
<keyword evidence="2" id="KW-0732">Signal</keyword>
<dbReference type="Proteomes" id="UP000831785">
    <property type="component" value="Chromosome"/>
</dbReference>
<keyword evidence="1" id="KW-0812">Transmembrane</keyword>
<dbReference type="PROSITE" id="PS51257">
    <property type="entry name" value="PROKAR_LIPOPROTEIN"/>
    <property type="match status" value="1"/>
</dbReference>
<evidence type="ECO:0000313" key="3">
    <source>
        <dbReference type="EMBL" id="UOQ52823.1"/>
    </source>
</evidence>
<evidence type="ECO:0000313" key="4">
    <source>
        <dbReference type="Proteomes" id="UP000831785"/>
    </source>
</evidence>
<evidence type="ECO:0000256" key="1">
    <source>
        <dbReference type="SAM" id="Phobius"/>
    </source>
</evidence>
<evidence type="ECO:0000256" key="2">
    <source>
        <dbReference type="SAM" id="SignalP"/>
    </source>
</evidence>
<organism evidence="3 4">
    <name type="scientific">Hymenobacter cellulosivorans</name>
    <dbReference type="NCBI Taxonomy" id="2932249"/>
    <lineage>
        <taxon>Bacteria</taxon>
        <taxon>Pseudomonadati</taxon>
        <taxon>Bacteroidota</taxon>
        <taxon>Cytophagia</taxon>
        <taxon>Cytophagales</taxon>
        <taxon>Hymenobacteraceae</taxon>
        <taxon>Hymenobacter</taxon>
    </lineage>
</organism>
<evidence type="ECO:0008006" key="5">
    <source>
        <dbReference type="Google" id="ProtNLM"/>
    </source>
</evidence>
<keyword evidence="4" id="KW-1185">Reference proteome</keyword>
<proteinExistence type="predicted"/>
<accession>A0ABY4F824</accession>
<feature type="chain" id="PRO_5046014475" description="Translation initiation factor 2" evidence="2">
    <location>
        <begin position="16"/>
        <end position="196"/>
    </location>
</feature>
<dbReference type="RefSeq" id="WP_244717173.1">
    <property type="nucleotide sequence ID" value="NZ_CP095049.1"/>
</dbReference>
<dbReference type="EMBL" id="CP095049">
    <property type="protein sequence ID" value="UOQ52823.1"/>
    <property type="molecule type" value="Genomic_DNA"/>
</dbReference>
<feature type="signal peptide" evidence="2">
    <location>
        <begin position="1"/>
        <end position="15"/>
    </location>
</feature>
<protein>
    <recommendedName>
        <fullName evidence="5">Translation initiation factor 2</fullName>
    </recommendedName>
</protein>
<keyword evidence="1" id="KW-0472">Membrane</keyword>
<feature type="transmembrane region" description="Helical" evidence="1">
    <location>
        <begin position="157"/>
        <end position="190"/>
    </location>
</feature>
<keyword evidence="1" id="KW-1133">Transmembrane helix</keyword>
<reference evidence="3 4" key="1">
    <citation type="submission" date="2022-04" db="EMBL/GenBank/DDBJ databases">
        <title>Hymenobacter sp. isolated from the air.</title>
        <authorList>
            <person name="Won M."/>
            <person name="Lee C.-M."/>
            <person name="Woen H.-Y."/>
            <person name="Kwon S.-W."/>
        </authorList>
    </citation>
    <scope>NUCLEOTIDE SEQUENCE [LARGE SCALE GENOMIC DNA]</scope>
    <source>
        <strain evidence="4">5116 S-27</strain>
    </source>
</reference>
<name>A0ABY4F824_9BACT</name>